<proteinExistence type="predicted"/>
<evidence type="ECO:0008006" key="3">
    <source>
        <dbReference type="Google" id="ProtNLM"/>
    </source>
</evidence>
<dbReference type="AlphaFoldDB" id="A0AA88YKD1"/>
<evidence type="ECO:0000313" key="1">
    <source>
        <dbReference type="EMBL" id="KAK3107318.1"/>
    </source>
</evidence>
<dbReference type="PANTHER" id="PTHR35558">
    <property type="entry name" value="SGNH_HYDRO DOMAIN-CONTAINING PROTEIN"/>
    <property type="match status" value="1"/>
</dbReference>
<keyword evidence="2" id="KW-1185">Reference proteome</keyword>
<gene>
    <name evidence="1" type="ORF">FSP39_011751</name>
</gene>
<dbReference type="PANTHER" id="PTHR35558:SF1">
    <property type="entry name" value="ENDONUCLEASE_EXONUCLEASE_PHOSPHATASE DOMAIN-CONTAINING PROTEIN"/>
    <property type="match status" value="1"/>
</dbReference>
<protein>
    <recommendedName>
        <fullName evidence="3">C3H1-type domain-containing protein</fullName>
    </recommendedName>
</protein>
<accession>A0AA88YKD1</accession>
<sequence length="254" mass="29325">MHLIDNIFQGQGEQVRENPPILISDGIPLGAEVSQKIKAKIWEDEYLDLRVLLPNQHEDPISVTIESHVINFKQGTKSKSQLSIYQWTDAFHIFTCIYLEKYPNEAANLLKYCSIVRDVHKCADDQAWRSYDESFRRLRQTSKLPWQKPVEELRMKAISGIFRKTPRDSFRNKSQSTFWGKGNKIKFCFAYNKGERCSPSTCQYLHACSVCRNNHPKLNCKQTQSAVSVSKPSNQQAPPNSSKSAKSYFVFRKL</sequence>
<dbReference type="Proteomes" id="UP001186944">
    <property type="component" value="Unassembled WGS sequence"/>
</dbReference>
<dbReference type="EMBL" id="VSWD01000002">
    <property type="protein sequence ID" value="KAK3107318.1"/>
    <property type="molecule type" value="Genomic_DNA"/>
</dbReference>
<name>A0AA88YKD1_PINIB</name>
<reference evidence="1" key="1">
    <citation type="submission" date="2019-08" db="EMBL/GenBank/DDBJ databases">
        <title>The improved chromosome-level genome for the pearl oyster Pinctada fucata martensii using PacBio sequencing and Hi-C.</title>
        <authorList>
            <person name="Zheng Z."/>
        </authorList>
    </citation>
    <scope>NUCLEOTIDE SEQUENCE</scope>
    <source>
        <strain evidence="1">ZZ-2019</strain>
        <tissue evidence="1">Adductor muscle</tissue>
    </source>
</reference>
<comment type="caution">
    <text evidence="1">The sequence shown here is derived from an EMBL/GenBank/DDBJ whole genome shotgun (WGS) entry which is preliminary data.</text>
</comment>
<evidence type="ECO:0000313" key="2">
    <source>
        <dbReference type="Proteomes" id="UP001186944"/>
    </source>
</evidence>
<organism evidence="1 2">
    <name type="scientific">Pinctada imbricata</name>
    <name type="common">Atlantic pearl-oyster</name>
    <name type="synonym">Pinctada martensii</name>
    <dbReference type="NCBI Taxonomy" id="66713"/>
    <lineage>
        <taxon>Eukaryota</taxon>
        <taxon>Metazoa</taxon>
        <taxon>Spiralia</taxon>
        <taxon>Lophotrochozoa</taxon>
        <taxon>Mollusca</taxon>
        <taxon>Bivalvia</taxon>
        <taxon>Autobranchia</taxon>
        <taxon>Pteriomorphia</taxon>
        <taxon>Pterioida</taxon>
        <taxon>Pterioidea</taxon>
        <taxon>Pteriidae</taxon>
        <taxon>Pinctada</taxon>
    </lineage>
</organism>